<evidence type="ECO:0000313" key="3">
    <source>
        <dbReference type="Proteomes" id="UP000034732"/>
    </source>
</evidence>
<dbReference type="Proteomes" id="UP000034732">
    <property type="component" value="Unassembled WGS sequence"/>
</dbReference>
<protein>
    <submittedName>
        <fullName evidence="2">CMP/dCMP deaminase zinc-binding protein</fullName>
    </submittedName>
</protein>
<dbReference type="PANTHER" id="PTHR11079">
    <property type="entry name" value="CYTOSINE DEAMINASE FAMILY MEMBER"/>
    <property type="match status" value="1"/>
</dbReference>
<dbReference type="EMBL" id="LCMF01000011">
    <property type="protein sequence ID" value="KKU30851.1"/>
    <property type="molecule type" value="Genomic_DNA"/>
</dbReference>
<dbReference type="Gene3D" id="3.40.140.10">
    <property type="entry name" value="Cytidine Deaminase, domain 2"/>
    <property type="match status" value="1"/>
</dbReference>
<dbReference type="GO" id="GO:0006152">
    <property type="term" value="P:purine nucleoside catabolic process"/>
    <property type="evidence" value="ECO:0007669"/>
    <property type="project" value="TreeGrafter"/>
</dbReference>
<dbReference type="GO" id="GO:0047974">
    <property type="term" value="F:guanosine deaminase activity"/>
    <property type="evidence" value="ECO:0007669"/>
    <property type="project" value="TreeGrafter"/>
</dbReference>
<dbReference type="Pfam" id="PF00383">
    <property type="entry name" value="dCMP_cyt_deam_1"/>
    <property type="match status" value="1"/>
</dbReference>
<gene>
    <name evidence="2" type="ORF">UX44_C0011G0017</name>
</gene>
<accession>A0A0G1PDN3</accession>
<comment type="caution">
    <text evidence="2">The sequence shown here is derived from an EMBL/GenBank/DDBJ whole genome shotgun (WGS) entry which is preliminary data.</text>
</comment>
<reference evidence="2 3" key="1">
    <citation type="journal article" date="2015" name="Nature">
        <title>rRNA introns, odd ribosomes, and small enigmatic genomes across a large radiation of phyla.</title>
        <authorList>
            <person name="Brown C.T."/>
            <person name="Hug L.A."/>
            <person name="Thomas B.C."/>
            <person name="Sharon I."/>
            <person name="Castelle C.J."/>
            <person name="Singh A."/>
            <person name="Wilkins M.J."/>
            <person name="Williams K.H."/>
            <person name="Banfield J.F."/>
        </authorList>
    </citation>
    <scope>NUCLEOTIDE SEQUENCE [LARGE SCALE GENOMIC DNA]</scope>
</reference>
<dbReference type="PANTHER" id="PTHR11079:SF161">
    <property type="entry name" value="CMP_DCMP-TYPE DEAMINASE DOMAIN-CONTAINING PROTEIN"/>
    <property type="match status" value="1"/>
</dbReference>
<dbReference type="CDD" id="cd01285">
    <property type="entry name" value="nucleoside_deaminase"/>
    <property type="match status" value="1"/>
</dbReference>
<dbReference type="PROSITE" id="PS51747">
    <property type="entry name" value="CYT_DCMP_DEAMINASES_2"/>
    <property type="match status" value="1"/>
</dbReference>
<feature type="domain" description="CMP/dCMP-type deaminase" evidence="1">
    <location>
        <begin position="6"/>
        <end position="121"/>
    </location>
</feature>
<dbReference type="AlphaFoldDB" id="A0A0G1PDN3"/>
<dbReference type="SUPFAM" id="SSF53927">
    <property type="entry name" value="Cytidine deaminase-like"/>
    <property type="match status" value="1"/>
</dbReference>
<proteinExistence type="predicted"/>
<dbReference type="InterPro" id="IPR002125">
    <property type="entry name" value="CMP_dCMP_dom"/>
</dbReference>
<organism evidence="2 3">
    <name type="scientific">candidate division WWE3 bacterium GW2011_GWA1_46_21</name>
    <dbReference type="NCBI Taxonomy" id="1619107"/>
    <lineage>
        <taxon>Bacteria</taxon>
        <taxon>Katanobacteria</taxon>
    </lineage>
</organism>
<dbReference type="InterPro" id="IPR016193">
    <property type="entry name" value="Cytidine_deaminase-like"/>
</dbReference>
<evidence type="ECO:0000313" key="2">
    <source>
        <dbReference type="EMBL" id="KKU30851.1"/>
    </source>
</evidence>
<sequence>MELTILQMQKLKELMINSARKGNLANSGLIIENENTIATAESWVVTNHDATAHSERMLVENVCKAKGANYTPGLTMVTVCEPCLMCMSACAWAGYKTIVYLIPANKYINKIPWMSDNTKVNKQEIAATFNSPIELVHLSRYEEEFSKIFEWEMKGLLN</sequence>
<name>A0A0G1PDN3_UNCKA</name>
<evidence type="ECO:0000259" key="1">
    <source>
        <dbReference type="PROSITE" id="PS51747"/>
    </source>
</evidence>